<gene>
    <name evidence="2" type="ORF">PNSL1.061</name>
</gene>
<sequence length="159" mass="17648">MAAFSPPQHRGDYRRDQDDPSDDGNLCSKPKKDQPYEGDNQPPHELFPEEQTSTLSSTSCLGSVKLRLALGLLGLPKRTLRFCSLRGFFFLLQLSSLGFASLVLRLGDALHILGRSSGSLRRYPRTGRIAVNTRRVIEHQMVTAGHRHRVDGGAPEAPR</sequence>
<feature type="region of interest" description="Disordered" evidence="1">
    <location>
        <begin position="1"/>
        <end position="52"/>
    </location>
</feature>
<keyword evidence="2" id="KW-0614">Plasmid</keyword>
<protein>
    <submittedName>
        <fullName evidence="2">Putative transmembrane protein</fullName>
    </submittedName>
</protein>
<dbReference type="AlphaFoldDB" id="Q06GC2"/>
<dbReference type="EMBL" id="DQ888171">
    <property type="protein sequence ID" value="ABI79389.1"/>
    <property type="molecule type" value="Genomic_DNA"/>
</dbReference>
<organism evidence="2">
    <name type="scientific">Rhodococcus sp. NS1</name>
    <dbReference type="NCBI Taxonomy" id="402236"/>
    <lineage>
        <taxon>Bacteria</taxon>
        <taxon>Bacillati</taxon>
        <taxon>Actinomycetota</taxon>
        <taxon>Actinomycetes</taxon>
        <taxon>Mycobacteriales</taxon>
        <taxon>Nocardiaceae</taxon>
        <taxon>Rhodococcus</taxon>
    </lineage>
</organism>
<accession>Q06GC2</accession>
<geneLocation type="plasmid" evidence="2">
    <name>pNSL1</name>
</geneLocation>
<reference evidence="2" key="1">
    <citation type="submission" date="2006-08" db="EMBL/GenBank/DDBJ databases">
        <title>The complete nucleotide sequence of Nocardia linear plasmid pNSL1.</title>
        <authorList>
            <person name="Zhu Y."/>
            <person name="Xu M."/>
            <person name="Qin Z."/>
        </authorList>
    </citation>
    <scope>NUCLEOTIDE SEQUENCE</scope>
    <source>
        <strain evidence="2">NS1</strain>
        <plasmid evidence="2">pNSL1</plasmid>
    </source>
</reference>
<keyword evidence="2" id="KW-0812">Transmembrane</keyword>
<proteinExistence type="predicted"/>
<evidence type="ECO:0000256" key="1">
    <source>
        <dbReference type="SAM" id="MobiDB-lite"/>
    </source>
</evidence>
<keyword evidence="2" id="KW-0472">Membrane</keyword>
<evidence type="ECO:0000313" key="2">
    <source>
        <dbReference type="EMBL" id="ABI79389.1"/>
    </source>
</evidence>
<feature type="compositionally biased region" description="Basic and acidic residues" evidence="1">
    <location>
        <begin position="9"/>
        <end position="18"/>
    </location>
</feature>
<name>Q06GC2_9NOCA</name>